<comment type="subcellular location">
    <subcellularLocation>
        <location evidence="1 10 11">Cytoplasm</location>
    </subcellularLocation>
</comment>
<dbReference type="Proteomes" id="UP000298782">
    <property type="component" value="Chromosome"/>
</dbReference>
<evidence type="ECO:0000256" key="5">
    <source>
        <dbReference type="ARBA" id="ARBA00022801"/>
    </source>
</evidence>
<dbReference type="NCBIfam" id="NF008053">
    <property type="entry name" value="PRK10787.1"/>
    <property type="match status" value="1"/>
</dbReference>
<dbReference type="CDD" id="cd19500">
    <property type="entry name" value="RecA-like_Lon"/>
    <property type="match status" value="1"/>
</dbReference>
<dbReference type="PROSITE" id="PS01046">
    <property type="entry name" value="LON_SER"/>
    <property type="match status" value="1"/>
</dbReference>
<gene>
    <name evidence="10" type="primary">lon</name>
    <name evidence="18" type="ORF">D9V80_01855</name>
</gene>
<dbReference type="HAMAP" id="MF_01973">
    <property type="entry name" value="lon_bact"/>
    <property type="match status" value="1"/>
</dbReference>
<evidence type="ECO:0000259" key="17">
    <source>
        <dbReference type="PROSITE" id="PS51787"/>
    </source>
</evidence>
<keyword evidence="8 10" id="KW-0346">Stress response</keyword>
<dbReference type="SUPFAM" id="SSF52540">
    <property type="entry name" value="P-loop containing nucleoside triphosphate hydrolases"/>
    <property type="match status" value="1"/>
</dbReference>
<comment type="function">
    <text evidence="10">ATP-dependent serine protease that mediates the selective degradation of mutant and abnormal proteins as well as certain short-lived regulatory proteins. Required for cellular homeostasis and for survival from DNA damage and developmental changes induced by stress. Degrades polypeptides processively to yield small peptide fragments that are 5 to 10 amino acids long. Binds to DNA in a double-stranded, site-specific manner.</text>
</comment>
<evidence type="ECO:0000256" key="2">
    <source>
        <dbReference type="ARBA" id="ARBA00022490"/>
    </source>
</evidence>
<dbReference type="SMART" id="SM00464">
    <property type="entry name" value="LON"/>
    <property type="match status" value="1"/>
</dbReference>
<keyword evidence="19" id="KW-1185">Reference proteome</keyword>
<feature type="active site" evidence="10 12">
    <location>
        <position position="725"/>
    </location>
</feature>
<evidence type="ECO:0000313" key="19">
    <source>
        <dbReference type="Proteomes" id="UP000298782"/>
    </source>
</evidence>
<evidence type="ECO:0000256" key="12">
    <source>
        <dbReference type="PIRSR" id="PIRSR001174-1"/>
    </source>
</evidence>
<proteinExistence type="evidence at transcript level"/>
<evidence type="ECO:0000256" key="14">
    <source>
        <dbReference type="PROSITE-ProRule" id="PRU01122"/>
    </source>
</evidence>
<dbReference type="InterPro" id="IPR015947">
    <property type="entry name" value="PUA-like_sf"/>
</dbReference>
<evidence type="ECO:0000256" key="13">
    <source>
        <dbReference type="PIRSR" id="PIRSR001174-2"/>
    </source>
</evidence>
<name>A0A4D6YAL7_9GAMM</name>
<feature type="domain" description="Lon proteolytic" evidence="16">
    <location>
        <begin position="595"/>
        <end position="776"/>
    </location>
</feature>
<dbReference type="EMBL" id="CP034852">
    <property type="protein sequence ID" value="QCI26887.1"/>
    <property type="molecule type" value="Genomic_DNA"/>
</dbReference>
<dbReference type="InterPro" id="IPR003593">
    <property type="entry name" value="AAA+_ATPase"/>
</dbReference>
<dbReference type="InterPro" id="IPR046336">
    <property type="entry name" value="Lon_prtase_N_sf"/>
</dbReference>
<dbReference type="Pfam" id="PF22667">
    <property type="entry name" value="Lon_lid"/>
    <property type="match status" value="1"/>
</dbReference>
<dbReference type="InterPro" id="IPR027065">
    <property type="entry name" value="Lon_Prtase"/>
</dbReference>
<evidence type="ECO:0000256" key="4">
    <source>
        <dbReference type="ARBA" id="ARBA00022741"/>
    </source>
</evidence>
<dbReference type="InterPro" id="IPR020568">
    <property type="entry name" value="Ribosomal_Su5_D2-typ_SF"/>
</dbReference>
<dbReference type="SUPFAM" id="SSF88697">
    <property type="entry name" value="PUA domain-like"/>
    <property type="match status" value="1"/>
</dbReference>
<dbReference type="GO" id="GO:0004176">
    <property type="term" value="F:ATP-dependent peptidase activity"/>
    <property type="evidence" value="ECO:0007669"/>
    <property type="project" value="UniProtKB-UniRule"/>
</dbReference>
<reference evidence="18 19" key="1">
    <citation type="submission" date="2018-12" db="EMBL/GenBank/DDBJ databases">
        <authorList>
            <person name="Chong R.A."/>
        </authorList>
    </citation>
    <scope>NUCLEOTIDE SEQUENCE [LARGE SCALE GENOMIC DNA]</scope>
    <source>
        <strain evidence="18 19">Tca</strain>
    </source>
</reference>
<evidence type="ECO:0000256" key="8">
    <source>
        <dbReference type="ARBA" id="ARBA00023016"/>
    </source>
</evidence>
<dbReference type="GO" id="GO:0016887">
    <property type="term" value="F:ATP hydrolysis activity"/>
    <property type="evidence" value="ECO:0007669"/>
    <property type="project" value="UniProtKB-UniRule"/>
</dbReference>
<evidence type="ECO:0000313" key="18">
    <source>
        <dbReference type="EMBL" id="QCI26887.1"/>
    </source>
</evidence>
<keyword evidence="4 10" id="KW-0547">Nucleotide-binding</keyword>
<comment type="induction">
    <text evidence="10">By heat shock.</text>
</comment>
<dbReference type="FunFam" id="2.30.130.40:FF:000001">
    <property type="entry name" value="Lon protease"/>
    <property type="match status" value="1"/>
</dbReference>
<dbReference type="OrthoDB" id="9803599at2"/>
<dbReference type="Pfam" id="PF02190">
    <property type="entry name" value="LON_substr_bdg"/>
    <property type="match status" value="1"/>
</dbReference>
<dbReference type="InterPro" id="IPR027417">
    <property type="entry name" value="P-loop_NTPase"/>
</dbReference>
<dbReference type="Gene3D" id="1.10.8.60">
    <property type="match status" value="1"/>
</dbReference>
<dbReference type="PRINTS" id="PR00830">
    <property type="entry name" value="ENDOLAPTASE"/>
</dbReference>
<dbReference type="Pfam" id="PF05362">
    <property type="entry name" value="Lon_C"/>
    <property type="match status" value="1"/>
</dbReference>
<dbReference type="Gene3D" id="3.30.230.10">
    <property type="match status" value="1"/>
</dbReference>
<dbReference type="InterPro" id="IPR003111">
    <property type="entry name" value="Lon_prtase_N"/>
</dbReference>
<dbReference type="PROSITE" id="PS51786">
    <property type="entry name" value="LON_PROTEOLYTIC"/>
    <property type="match status" value="1"/>
</dbReference>
<dbReference type="PROSITE" id="PS51787">
    <property type="entry name" value="LON_N"/>
    <property type="match status" value="1"/>
</dbReference>
<evidence type="ECO:0000256" key="15">
    <source>
        <dbReference type="RuleBase" id="RU000591"/>
    </source>
</evidence>
<dbReference type="GO" id="GO:0043565">
    <property type="term" value="F:sequence-specific DNA binding"/>
    <property type="evidence" value="ECO:0007669"/>
    <property type="project" value="UniProtKB-UniRule"/>
</dbReference>
<evidence type="ECO:0000256" key="1">
    <source>
        <dbReference type="ARBA" id="ARBA00004496"/>
    </source>
</evidence>
<evidence type="ECO:0000256" key="11">
    <source>
        <dbReference type="PIRNR" id="PIRNR001174"/>
    </source>
</evidence>
<dbReference type="EC" id="3.4.21.53" evidence="10 11"/>
<dbReference type="Gene3D" id="3.40.50.300">
    <property type="entry name" value="P-loop containing nucleotide triphosphate hydrolases"/>
    <property type="match status" value="1"/>
</dbReference>
<dbReference type="InterPro" id="IPR008269">
    <property type="entry name" value="Lon_proteolytic"/>
</dbReference>
<protein>
    <recommendedName>
        <fullName evidence="10 11">Lon protease</fullName>
        <ecNumber evidence="10 11">3.4.21.53</ecNumber>
    </recommendedName>
    <alternativeName>
        <fullName evidence="10">ATP-dependent protease La</fullName>
    </alternativeName>
</protein>
<dbReference type="GO" id="GO:0004252">
    <property type="term" value="F:serine-type endopeptidase activity"/>
    <property type="evidence" value="ECO:0007669"/>
    <property type="project" value="UniProtKB-UniRule"/>
</dbReference>
<accession>A0A4D6YAL7</accession>
<dbReference type="InterPro" id="IPR027543">
    <property type="entry name" value="Lon_bac"/>
</dbReference>
<dbReference type="SUPFAM" id="SSF54211">
    <property type="entry name" value="Ribosomal protein S5 domain 2-like"/>
    <property type="match status" value="1"/>
</dbReference>
<feature type="domain" description="Lon N-terminal" evidence="17">
    <location>
        <begin position="13"/>
        <end position="207"/>
    </location>
</feature>
<dbReference type="PIRSF" id="PIRSF001174">
    <property type="entry name" value="Lon_proteas"/>
    <property type="match status" value="1"/>
</dbReference>
<dbReference type="GO" id="GO:0034605">
    <property type="term" value="P:cellular response to heat"/>
    <property type="evidence" value="ECO:0007669"/>
    <property type="project" value="UniProtKB-UniRule"/>
</dbReference>
<dbReference type="FunFam" id="3.30.230.10:FF:000010">
    <property type="entry name" value="Lon protease"/>
    <property type="match status" value="1"/>
</dbReference>
<keyword evidence="7 10" id="KW-0067">ATP-binding</keyword>
<dbReference type="Gene3D" id="1.20.58.1480">
    <property type="match status" value="1"/>
</dbReference>
<dbReference type="Gene3D" id="1.20.5.5270">
    <property type="match status" value="1"/>
</dbReference>
<dbReference type="NCBIfam" id="TIGR00763">
    <property type="entry name" value="lon"/>
    <property type="match status" value="1"/>
</dbReference>
<dbReference type="RefSeq" id="WP_158353674.1">
    <property type="nucleotide sequence ID" value="NZ_CP034852.1"/>
</dbReference>
<dbReference type="AlphaFoldDB" id="A0A4D6YAL7"/>
<keyword evidence="5 10" id="KW-0378">Hydrolase</keyword>
<organism evidence="18 19">
    <name type="scientific">Buchnera aphidicola</name>
    <name type="common">Thelaxes californica</name>
    <dbReference type="NCBI Taxonomy" id="1315998"/>
    <lineage>
        <taxon>Bacteria</taxon>
        <taxon>Pseudomonadati</taxon>
        <taxon>Pseudomonadota</taxon>
        <taxon>Gammaproteobacteria</taxon>
        <taxon>Enterobacterales</taxon>
        <taxon>Erwiniaceae</taxon>
        <taxon>Buchnera</taxon>
    </lineage>
</organism>
<dbReference type="Gene3D" id="2.30.130.40">
    <property type="entry name" value="LON domain-like"/>
    <property type="match status" value="1"/>
</dbReference>
<dbReference type="Pfam" id="PF00004">
    <property type="entry name" value="AAA"/>
    <property type="match status" value="1"/>
</dbReference>
<dbReference type="GO" id="GO:0006515">
    <property type="term" value="P:protein quality control for misfolded or incompletely synthesized proteins"/>
    <property type="evidence" value="ECO:0007669"/>
    <property type="project" value="UniProtKB-UniRule"/>
</dbReference>
<dbReference type="FunFam" id="1.20.5.5270:FF:000002">
    <property type="entry name" value="Lon protease homolog"/>
    <property type="match status" value="1"/>
</dbReference>
<dbReference type="InterPro" id="IPR003959">
    <property type="entry name" value="ATPase_AAA_core"/>
</dbReference>
<comment type="catalytic activity">
    <reaction evidence="9 10 11 14">
        <text>Hydrolysis of proteins in presence of ATP.</text>
        <dbReference type="EC" id="3.4.21.53"/>
    </reaction>
</comment>
<dbReference type="PANTHER" id="PTHR10046">
    <property type="entry name" value="ATP DEPENDENT LON PROTEASE FAMILY MEMBER"/>
    <property type="match status" value="1"/>
</dbReference>
<dbReference type="InterPro" id="IPR004815">
    <property type="entry name" value="Lon_bac/euk-typ"/>
</dbReference>
<evidence type="ECO:0000256" key="3">
    <source>
        <dbReference type="ARBA" id="ARBA00022670"/>
    </source>
</evidence>
<feature type="active site" evidence="10 12">
    <location>
        <position position="682"/>
    </location>
</feature>
<comment type="subunit">
    <text evidence="10 11">Homohexamer. Organized in a ring with a central cavity.</text>
</comment>
<keyword evidence="2 10" id="KW-0963">Cytoplasm</keyword>
<keyword evidence="6 10" id="KW-0720">Serine protease</keyword>
<dbReference type="GO" id="GO:0005524">
    <property type="term" value="F:ATP binding"/>
    <property type="evidence" value="ECO:0007669"/>
    <property type="project" value="UniProtKB-UniRule"/>
</dbReference>
<evidence type="ECO:0000259" key="16">
    <source>
        <dbReference type="PROSITE" id="PS51786"/>
    </source>
</evidence>
<sequence>MKHKSEKQNTITLPMLPLRDVVIYPHMVLPLFIGRKKSIQCIEKAMKHDKKVMLITQKEASNENPTPDDLFSIGTISSIIQILQLPDGTIKVLVEGIQRANILSLDNNKEYFIATIELINSTESPNEKENDVLVRIASDKFKEYITINKKIPFETLDIIKNIQNTSHLSDVIAAHIPMKTLDKQSILEITNGNIRLEHLMSLIESDIHLLEIEKKIRSRVKKQMEKSQKEYYLNEQMKALQREMGEIEEPYDDHDILKDKINTIRMPKEAKIKAESELYKLKMMSCISAEASVIRGYIEWLLLMPWNKRSKIKKNLQQAQENLDSDHFGLEKIKERIIEYLAVHNRIKTVKGPILCLVGPPGVGKTSLGKSIANATGRKYVRIALGGIRDEAEIRGHRRTYIGSMPGKIIQNLAKIKVKNPLFLLDEIDKLPCDGRIDSASALLEVLDPEQNTTFNDHYLEIDFNLSEIMFIATANSMNIPAPLLDRMEIIKISGYTEEEKINIAQKYLIKKQINRNALEKNEIEIKKHAIIDIIRYYTRESGVRHLDRSIAKICRKVLKKIIIHTKIKNIIIDKNNLKEYLGIPQFDYGKTDHTNHIGQVIGLAWTEVGGDLLNIETTFIPGKGKLILTGSLGKVMEESIQTALTVVKSNSKKLGIQPNFHEKLDIHVHVPEGATPKDGPSAGIAMCTALVSSLTNIPVRSNIAMTGEITLRGNVLIIGGLKEKLLAAHRGGIKTVLIPYENKRDLEEIPNNIIKKLDIKPVKKISEVLKIALEQAPYKK</sequence>
<dbReference type="SMART" id="SM00382">
    <property type="entry name" value="AAA"/>
    <property type="match status" value="1"/>
</dbReference>
<dbReference type="InterPro" id="IPR014721">
    <property type="entry name" value="Ribsml_uS5_D2-typ_fold_subgr"/>
</dbReference>
<evidence type="ECO:0000256" key="9">
    <source>
        <dbReference type="ARBA" id="ARBA00050665"/>
    </source>
</evidence>
<feature type="binding site" evidence="10 13">
    <location>
        <begin position="359"/>
        <end position="366"/>
    </location>
    <ligand>
        <name>ATP</name>
        <dbReference type="ChEBI" id="CHEBI:30616"/>
    </ligand>
</feature>
<evidence type="ECO:0000256" key="6">
    <source>
        <dbReference type="ARBA" id="ARBA00022825"/>
    </source>
</evidence>
<dbReference type="InterPro" id="IPR008268">
    <property type="entry name" value="Peptidase_S16_AS"/>
</dbReference>
<dbReference type="InterPro" id="IPR054594">
    <property type="entry name" value="Lon_lid"/>
</dbReference>
<comment type="similarity">
    <text evidence="10 11 14 15">Belongs to the peptidase S16 family.</text>
</comment>
<evidence type="ECO:0000256" key="10">
    <source>
        <dbReference type="HAMAP-Rule" id="MF_01973"/>
    </source>
</evidence>
<keyword evidence="3 10" id="KW-0645">Protease</keyword>
<dbReference type="GO" id="GO:0005737">
    <property type="term" value="C:cytoplasm"/>
    <property type="evidence" value="ECO:0007669"/>
    <property type="project" value="UniProtKB-SubCell"/>
</dbReference>
<evidence type="ECO:0000256" key="7">
    <source>
        <dbReference type="ARBA" id="ARBA00022840"/>
    </source>
</evidence>
<reference evidence="18 19" key="2">
    <citation type="submission" date="2019-05" db="EMBL/GenBank/DDBJ databases">
        <title>Genome evolution of the obligate endosymbiont Buchnera aphidicola.</title>
        <authorList>
            <person name="Moran N.A."/>
        </authorList>
    </citation>
    <scope>NUCLEOTIDE SEQUENCE [LARGE SCALE GENOMIC DNA]</scope>
    <source>
        <strain evidence="18 19">Tca</strain>
    </source>
</reference>
<dbReference type="FunFam" id="3.40.50.300:FF:000021">
    <property type="entry name" value="Lon protease homolog"/>
    <property type="match status" value="1"/>
</dbReference>